<dbReference type="Proteomes" id="UP000175679">
    <property type="component" value="Unassembled WGS sequence"/>
</dbReference>
<comment type="caution">
    <text evidence="2">The sequence shown here is derived from an EMBL/GenBank/DDBJ whole genome shotgun (WGS) entry which is preliminary data.</text>
</comment>
<organism evidence="2 3">
    <name type="scientific">Wolbachia pipientis</name>
    <dbReference type="NCBI Taxonomy" id="955"/>
    <lineage>
        <taxon>Bacteria</taxon>
        <taxon>Pseudomonadati</taxon>
        <taxon>Pseudomonadota</taxon>
        <taxon>Alphaproteobacteria</taxon>
        <taxon>Rickettsiales</taxon>
        <taxon>Anaplasmataceae</taxon>
        <taxon>Wolbachieae</taxon>
        <taxon>Wolbachia</taxon>
    </lineage>
</organism>
<accession>A0A1E7QKF3</accession>
<protein>
    <submittedName>
        <fullName evidence="2">Uncharacterized protein</fullName>
    </submittedName>
</protein>
<dbReference type="RefSeq" id="WP_070064611.1">
    <property type="nucleotide sequence ID" value="NZ_MJMG01000001.1"/>
</dbReference>
<sequence length="304" mass="32149">MTQSFTNIKHFMEFMPYGTLVGCAASYILKLKSSYFMALSLKLKLSYFAALPLSPVTVNLIAVNLIIAALVTIAFGLYLLFSVAKMGDSIAKIKGLNREEWDKFIGIMILNILVATIIGMAISSLLCVLAKGFIIGSVVPLSTGLCIAFISRHYLNSGKSSELGLNVLIGAVSCCVIGLLVCKFTSLTMGGAFIGALAVSGIFSVKRMYDNRTNILEECPKCPILINAAAAACVIAVASCYILPSSVFVLHGVTTLWPLLQTALALTAIGAVTPVVASLLDDMVISPVYEGIANAIGGDIYSPK</sequence>
<dbReference type="AlphaFoldDB" id="A0A1E7QKF3"/>
<proteinExistence type="predicted"/>
<evidence type="ECO:0000313" key="2">
    <source>
        <dbReference type="EMBL" id="OEY86960.1"/>
    </source>
</evidence>
<feature type="transmembrane region" description="Helical" evidence="1">
    <location>
        <begin position="225"/>
        <end position="244"/>
    </location>
</feature>
<keyword evidence="1" id="KW-0812">Transmembrane</keyword>
<keyword evidence="3" id="KW-1185">Reference proteome</keyword>
<feature type="transmembrane region" description="Helical" evidence="1">
    <location>
        <begin position="163"/>
        <end position="181"/>
    </location>
</feature>
<evidence type="ECO:0000313" key="3">
    <source>
        <dbReference type="Proteomes" id="UP000175679"/>
    </source>
</evidence>
<name>A0A1E7QKF3_WOLPI</name>
<keyword evidence="1" id="KW-0472">Membrane</keyword>
<keyword evidence="1" id="KW-1133">Transmembrane helix</keyword>
<feature type="transmembrane region" description="Helical" evidence="1">
    <location>
        <begin position="61"/>
        <end position="83"/>
    </location>
</feature>
<feature type="transmembrane region" description="Helical" evidence="1">
    <location>
        <begin position="187"/>
        <end position="205"/>
    </location>
</feature>
<feature type="transmembrane region" description="Helical" evidence="1">
    <location>
        <begin position="132"/>
        <end position="151"/>
    </location>
</feature>
<evidence type="ECO:0000256" key="1">
    <source>
        <dbReference type="SAM" id="Phobius"/>
    </source>
</evidence>
<reference evidence="2 3" key="1">
    <citation type="submission" date="2016-09" db="EMBL/GenBank/DDBJ databases">
        <title>Genomic evidence for plant-parasitic nematodes as the earliest Wolbachia hosts.</title>
        <authorList>
            <person name="Brown A.M."/>
            <person name="Wasala S.K."/>
            <person name="Howe D.K."/>
            <person name="Peetz A.B."/>
            <person name="Zasada I.A."/>
            <person name="Denver D.R."/>
        </authorList>
    </citation>
    <scope>NUCLEOTIDE SEQUENCE [LARGE SCALE GENOMIC DNA]</scope>
    <source>
        <strain evidence="3">wPpe</strain>
    </source>
</reference>
<dbReference type="EMBL" id="MJMG01000001">
    <property type="protein sequence ID" value="OEY86960.1"/>
    <property type="molecule type" value="Genomic_DNA"/>
</dbReference>
<feature type="transmembrane region" description="Helical" evidence="1">
    <location>
        <begin position="256"/>
        <end position="280"/>
    </location>
</feature>
<gene>
    <name evidence="2" type="ORF">BIY23_00450</name>
</gene>
<feature type="transmembrane region" description="Helical" evidence="1">
    <location>
        <begin position="104"/>
        <end position="126"/>
    </location>
</feature>